<feature type="domain" description="ABC transmembrane type-1" evidence="9">
    <location>
        <begin position="1"/>
        <end position="101"/>
    </location>
</feature>
<evidence type="ECO:0000256" key="3">
    <source>
        <dbReference type="ARBA" id="ARBA00022741"/>
    </source>
</evidence>
<dbReference type="Gene3D" id="1.20.1560.10">
    <property type="entry name" value="ABC transporter type 1, transmembrane domain"/>
    <property type="match status" value="1"/>
</dbReference>
<evidence type="ECO:0000256" key="5">
    <source>
        <dbReference type="ARBA" id="ARBA00022989"/>
    </source>
</evidence>
<evidence type="ECO:0000256" key="8">
    <source>
        <dbReference type="SAM" id="SignalP"/>
    </source>
</evidence>
<feature type="signal peptide" evidence="8">
    <location>
        <begin position="1"/>
        <end position="16"/>
    </location>
</feature>
<keyword evidence="3" id="KW-0547">Nucleotide-binding</keyword>
<dbReference type="PROSITE" id="PS50929">
    <property type="entry name" value="ABC_TM1F"/>
    <property type="match status" value="1"/>
</dbReference>
<keyword evidence="4" id="KW-0067">ATP-binding</keyword>
<evidence type="ECO:0000259" key="9">
    <source>
        <dbReference type="PROSITE" id="PS50929"/>
    </source>
</evidence>
<dbReference type="PANTHER" id="PTHR24223">
    <property type="entry name" value="ATP-BINDING CASSETTE SUB-FAMILY C"/>
    <property type="match status" value="1"/>
</dbReference>
<dbReference type="GO" id="GO:0140359">
    <property type="term" value="F:ABC-type transporter activity"/>
    <property type="evidence" value="ECO:0007669"/>
    <property type="project" value="InterPro"/>
</dbReference>
<dbReference type="InterPro" id="IPR050173">
    <property type="entry name" value="ABC_transporter_C-like"/>
</dbReference>
<evidence type="ECO:0000256" key="4">
    <source>
        <dbReference type="ARBA" id="ARBA00022840"/>
    </source>
</evidence>
<dbReference type="InterPro" id="IPR011527">
    <property type="entry name" value="ABC1_TM_dom"/>
</dbReference>
<reference evidence="10" key="2">
    <citation type="journal article" date="2015" name="Data Brief">
        <title>Shoot transcriptome of the giant reed, Arundo donax.</title>
        <authorList>
            <person name="Barrero R.A."/>
            <person name="Guerrero F.D."/>
            <person name="Moolhuijzen P."/>
            <person name="Goolsby J.A."/>
            <person name="Tidwell J."/>
            <person name="Bellgard S.E."/>
            <person name="Bellgard M.I."/>
        </authorList>
    </citation>
    <scope>NUCLEOTIDE SEQUENCE</scope>
    <source>
        <tissue evidence="10">Shoot tissue taken approximately 20 cm above the soil surface</tissue>
    </source>
</reference>
<dbReference type="AlphaFoldDB" id="A0A0A8Y002"/>
<keyword evidence="1" id="KW-0813">Transport</keyword>
<dbReference type="EMBL" id="GBRH01279552">
    <property type="protein sequence ID" value="JAD18343.1"/>
    <property type="molecule type" value="Transcribed_RNA"/>
</dbReference>
<dbReference type="SUPFAM" id="SSF90123">
    <property type="entry name" value="ABC transporter transmembrane region"/>
    <property type="match status" value="1"/>
</dbReference>
<accession>A0A0A8Y002</accession>
<dbReference type="PANTHER" id="PTHR24223:SF388">
    <property type="entry name" value="OS05G0196100 PROTEIN"/>
    <property type="match status" value="1"/>
</dbReference>
<evidence type="ECO:0000256" key="1">
    <source>
        <dbReference type="ARBA" id="ARBA00022448"/>
    </source>
</evidence>
<feature type="chain" id="PRO_5002061655" description="ABC transmembrane type-1 domain-containing protein" evidence="8">
    <location>
        <begin position="17"/>
        <end position="101"/>
    </location>
</feature>
<evidence type="ECO:0000256" key="2">
    <source>
        <dbReference type="ARBA" id="ARBA00022692"/>
    </source>
</evidence>
<evidence type="ECO:0000313" key="10">
    <source>
        <dbReference type="EMBL" id="JAD18343.1"/>
    </source>
</evidence>
<dbReference type="GO" id="GO:0005524">
    <property type="term" value="F:ATP binding"/>
    <property type="evidence" value="ECO:0007669"/>
    <property type="project" value="UniProtKB-KW"/>
</dbReference>
<dbReference type="InterPro" id="IPR036640">
    <property type="entry name" value="ABC1_TM_sf"/>
</dbReference>
<feature type="transmembrane region" description="Helical" evidence="7">
    <location>
        <begin position="80"/>
        <end position="100"/>
    </location>
</feature>
<keyword evidence="2 7" id="KW-0812">Transmembrane</keyword>
<reference evidence="10" key="1">
    <citation type="submission" date="2014-09" db="EMBL/GenBank/DDBJ databases">
        <authorList>
            <person name="Magalhaes I.L.F."/>
            <person name="Oliveira U."/>
            <person name="Santos F.R."/>
            <person name="Vidigal T.H.D.A."/>
            <person name="Brescovit A.D."/>
            <person name="Santos A.J."/>
        </authorList>
    </citation>
    <scope>NUCLEOTIDE SEQUENCE</scope>
    <source>
        <tissue evidence="10">Shoot tissue taken approximately 20 cm above the soil surface</tissue>
    </source>
</reference>
<proteinExistence type="predicted"/>
<protein>
    <recommendedName>
        <fullName evidence="9">ABC transmembrane type-1 domain-containing protein</fullName>
    </recommendedName>
</protein>
<keyword evidence="5 7" id="KW-1133">Transmembrane helix</keyword>
<sequence length="101" mass="11220">MATASCLFAYIRSLLAAHFGLKASKEFFSGFMDSVFKAPMLFFDSTPTGRIMTQASSDLSILDFDIPYTMTFVISETIEVAATLVIMIMVTWQVVLVVFLL</sequence>
<keyword evidence="6 7" id="KW-0472">Membrane</keyword>
<name>A0A0A8Y002_ARUDO</name>
<dbReference type="Pfam" id="PF00664">
    <property type="entry name" value="ABC_membrane"/>
    <property type="match status" value="1"/>
</dbReference>
<dbReference type="GO" id="GO:0016020">
    <property type="term" value="C:membrane"/>
    <property type="evidence" value="ECO:0007669"/>
    <property type="project" value="InterPro"/>
</dbReference>
<evidence type="ECO:0000256" key="7">
    <source>
        <dbReference type="SAM" id="Phobius"/>
    </source>
</evidence>
<organism evidence="10">
    <name type="scientific">Arundo donax</name>
    <name type="common">Giant reed</name>
    <name type="synonym">Donax arundinaceus</name>
    <dbReference type="NCBI Taxonomy" id="35708"/>
    <lineage>
        <taxon>Eukaryota</taxon>
        <taxon>Viridiplantae</taxon>
        <taxon>Streptophyta</taxon>
        <taxon>Embryophyta</taxon>
        <taxon>Tracheophyta</taxon>
        <taxon>Spermatophyta</taxon>
        <taxon>Magnoliopsida</taxon>
        <taxon>Liliopsida</taxon>
        <taxon>Poales</taxon>
        <taxon>Poaceae</taxon>
        <taxon>PACMAD clade</taxon>
        <taxon>Arundinoideae</taxon>
        <taxon>Arundineae</taxon>
        <taxon>Arundo</taxon>
    </lineage>
</organism>
<evidence type="ECO:0000256" key="6">
    <source>
        <dbReference type="ARBA" id="ARBA00023136"/>
    </source>
</evidence>
<keyword evidence="8" id="KW-0732">Signal</keyword>